<evidence type="ECO:0000313" key="7">
    <source>
        <dbReference type="Proteomes" id="UP001054889"/>
    </source>
</evidence>
<feature type="domain" description="EF-hand" evidence="5">
    <location>
        <begin position="77"/>
        <end position="112"/>
    </location>
</feature>
<evidence type="ECO:0000256" key="3">
    <source>
        <dbReference type="ARBA" id="ARBA00022737"/>
    </source>
</evidence>
<dbReference type="SMART" id="SM00054">
    <property type="entry name" value="EFh"/>
    <property type="match status" value="8"/>
</dbReference>
<dbReference type="InterPro" id="IPR039647">
    <property type="entry name" value="EF_hand_pair_protein_CML-like"/>
</dbReference>
<feature type="domain" description="EF-hand" evidence="5">
    <location>
        <begin position="154"/>
        <end position="189"/>
    </location>
</feature>
<proteinExistence type="predicted"/>
<evidence type="ECO:0000256" key="2">
    <source>
        <dbReference type="ARBA" id="ARBA00022723"/>
    </source>
</evidence>
<keyword evidence="4" id="KW-0106">Calcium</keyword>
<feature type="domain" description="EF-hand" evidence="5">
    <location>
        <begin position="272"/>
        <end position="303"/>
    </location>
</feature>
<dbReference type="InterPro" id="IPR011992">
    <property type="entry name" value="EF-hand-dom_pair"/>
</dbReference>
<dbReference type="SUPFAM" id="SSF47473">
    <property type="entry name" value="EF-hand"/>
    <property type="match status" value="2"/>
</dbReference>
<keyword evidence="3" id="KW-0677">Repeat</keyword>
<name>A0AAV5C054_ELECO</name>
<protein>
    <recommendedName>
        <fullName evidence="5">EF-hand domain-containing protein</fullName>
    </recommendedName>
</protein>
<organism evidence="6 7">
    <name type="scientific">Eleusine coracana subsp. coracana</name>
    <dbReference type="NCBI Taxonomy" id="191504"/>
    <lineage>
        <taxon>Eukaryota</taxon>
        <taxon>Viridiplantae</taxon>
        <taxon>Streptophyta</taxon>
        <taxon>Embryophyta</taxon>
        <taxon>Tracheophyta</taxon>
        <taxon>Spermatophyta</taxon>
        <taxon>Magnoliopsida</taxon>
        <taxon>Liliopsida</taxon>
        <taxon>Poales</taxon>
        <taxon>Poaceae</taxon>
        <taxon>PACMAD clade</taxon>
        <taxon>Chloridoideae</taxon>
        <taxon>Cynodonteae</taxon>
        <taxon>Eleusininae</taxon>
        <taxon>Eleusine</taxon>
    </lineage>
</organism>
<dbReference type="Pfam" id="PF13499">
    <property type="entry name" value="EF-hand_7"/>
    <property type="match status" value="4"/>
</dbReference>
<dbReference type="PROSITE" id="PS00018">
    <property type="entry name" value="EF_HAND_1"/>
    <property type="match status" value="6"/>
</dbReference>
<evidence type="ECO:0000256" key="4">
    <source>
        <dbReference type="ARBA" id="ARBA00022837"/>
    </source>
</evidence>
<dbReference type="Gene3D" id="1.10.238.10">
    <property type="entry name" value="EF-hand"/>
    <property type="match status" value="4"/>
</dbReference>
<feature type="domain" description="EF-hand" evidence="5">
    <location>
        <begin position="113"/>
        <end position="148"/>
    </location>
</feature>
<comment type="caution">
    <text evidence="6">The sequence shown here is derived from an EMBL/GenBank/DDBJ whole genome shotgun (WGS) entry which is preliminary data.</text>
</comment>
<dbReference type="FunFam" id="1.10.238.10:FF:000292">
    <property type="entry name" value="Calcium-binding protein CML38"/>
    <property type="match status" value="2"/>
</dbReference>
<keyword evidence="2" id="KW-0479">Metal-binding</keyword>
<reference evidence="6" key="2">
    <citation type="submission" date="2021-12" db="EMBL/GenBank/DDBJ databases">
        <title>Resequencing data analysis of finger millet.</title>
        <authorList>
            <person name="Hatakeyama M."/>
            <person name="Aluri S."/>
            <person name="Balachadran M.T."/>
            <person name="Sivarajan S.R."/>
            <person name="Poveda L."/>
            <person name="Shimizu-Inatsugi R."/>
            <person name="Schlapbach R."/>
            <person name="Sreeman S.M."/>
            <person name="Shimizu K.K."/>
        </authorList>
    </citation>
    <scope>NUCLEOTIDE SEQUENCE</scope>
</reference>
<evidence type="ECO:0000259" key="5">
    <source>
        <dbReference type="PROSITE" id="PS50222"/>
    </source>
</evidence>
<dbReference type="AlphaFoldDB" id="A0AAV5C054"/>
<dbReference type="Proteomes" id="UP001054889">
    <property type="component" value="Unassembled WGS sequence"/>
</dbReference>
<dbReference type="PROSITE" id="PS50222">
    <property type="entry name" value="EF_HAND_2"/>
    <property type="match status" value="8"/>
</dbReference>
<feature type="domain" description="EF-hand" evidence="5">
    <location>
        <begin position="3"/>
        <end position="38"/>
    </location>
</feature>
<dbReference type="FunFam" id="1.10.238.10:FF:000003">
    <property type="entry name" value="Calmodulin A"/>
    <property type="match status" value="1"/>
</dbReference>
<evidence type="ECO:0000256" key="1">
    <source>
        <dbReference type="ARBA" id="ARBA00003291"/>
    </source>
</evidence>
<accession>A0AAV5C054</accession>
<comment type="function">
    <text evidence="1">Potential calcium sensor.</text>
</comment>
<dbReference type="GO" id="GO:0005509">
    <property type="term" value="F:calcium ion binding"/>
    <property type="evidence" value="ECO:0007669"/>
    <property type="project" value="InterPro"/>
</dbReference>
<dbReference type="InterPro" id="IPR002048">
    <property type="entry name" value="EF_hand_dom"/>
</dbReference>
<dbReference type="PANTHER" id="PTHR10891">
    <property type="entry name" value="EF-HAND CALCIUM-BINDING DOMAIN CONTAINING PROTEIN"/>
    <property type="match status" value="1"/>
</dbReference>
<feature type="domain" description="EF-hand" evidence="5">
    <location>
        <begin position="40"/>
        <end position="75"/>
    </location>
</feature>
<sequence length="303" mass="33826">MVVATSEFSRVFSAFDRDANGKISAVELRLCMKAALGEDISVEDADELVSSVDTDGDGLLNQEEFLKLVQLEKEEEERCQGLKEAFRMYEMKGEGCITPMSLKRMLSKLGAHQDIDECQAMICRFDLNGDGVLSFEEFKLQKQINTHASSATMVASSEFSRAFSSFDRDNDGRISATELRLCMKATLGEEVSLEDAATLVASVDTDGDGLLSQEEFLQLLDMGRDDDATKDDDDEERCRGLKEAFRMYEMNGEGCITPLSLKRMLSRLGEHQDVGECQAMICRFDLDGDGVLSFEEFKTMMDQ</sequence>
<dbReference type="CDD" id="cd00051">
    <property type="entry name" value="EFh"/>
    <property type="match status" value="3"/>
</dbReference>
<dbReference type="InterPro" id="IPR018247">
    <property type="entry name" value="EF_Hand_1_Ca_BS"/>
</dbReference>
<keyword evidence="7" id="KW-1185">Reference proteome</keyword>
<feature type="domain" description="EF-hand" evidence="5">
    <location>
        <begin position="191"/>
        <end position="226"/>
    </location>
</feature>
<feature type="domain" description="EF-hand" evidence="5">
    <location>
        <begin position="236"/>
        <end position="271"/>
    </location>
</feature>
<gene>
    <name evidence="6" type="primary">ga08269</name>
    <name evidence="6" type="ORF">PR202_ga08269</name>
</gene>
<reference evidence="6" key="1">
    <citation type="journal article" date="2018" name="DNA Res.">
        <title>Multiple hybrid de novo genome assembly of finger millet, an orphan allotetraploid crop.</title>
        <authorList>
            <person name="Hatakeyama M."/>
            <person name="Aluri S."/>
            <person name="Balachadran M.T."/>
            <person name="Sivarajan S.R."/>
            <person name="Patrignani A."/>
            <person name="Gruter S."/>
            <person name="Poveda L."/>
            <person name="Shimizu-Inatsugi R."/>
            <person name="Baeten J."/>
            <person name="Francoijs K.J."/>
            <person name="Nataraja K.N."/>
            <person name="Reddy Y.A.N."/>
            <person name="Phadnis S."/>
            <person name="Ravikumar R.L."/>
            <person name="Schlapbach R."/>
            <person name="Sreeman S.M."/>
            <person name="Shimizu K.K."/>
        </authorList>
    </citation>
    <scope>NUCLEOTIDE SEQUENCE</scope>
</reference>
<dbReference type="EMBL" id="BQKI01000004">
    <property type="protein sequence ID" value="GJM91851.1"/>
    <property type="molecule type" value="Genomic_DNA"/>
</dbReference>
<evidence type="ECO:0000313" key="6">
    <source>
        <dbReference type="EMBL" id="GJM91851.1"/>
    </source>
</evidence>